<dbReference type="PANTHER" id="PTHR30458:SF0">
    <property type="entry name" value="1,2-PHENYLACETYL-COA EPOXIDASE, SUBUNIT C"/>
    <property type="match status" value="1"/>
</dbReference>
<dbReference type="InterPro" id="IPR009078">
    <property type="entry name" value="Ferritin-like_SF"/>
</dbReference>
<reference evidence="2" key="1">
    <citation type="submission" date="2016-10" db="EMBL/GenBank/DDBJ databases">
        <authorList>
            <person name="Varghese N."/>
            <person name="Submissions S."/>
        </authorList>
    </citation>
    <scope>NUCLEOTIDE SEQUENCE [LARGE SCALE GENOMIC DNA]</scope>
    <source>
        <strain evidence="2">DSM 44771</strain>
    </source>
</reference>
<dbReference type="RefSeq" id="WP_093414022.1">
    <property type="nucleotide sequence ID" value="NZ_FOZX01000001.1"/>
</dbReference>
<organism evidence="1 2">
    <name type="scientific">Saccharopolyspora flava</name>
    <dbReference type="NCBI Taxonomy" id="95161"/>
    <lineage>
        <taxon>Bacteria</taxon>
        <taxon>Bacillati</taxon>
        <taxon>Actinomycetota</taxon>
        <taxon>Actinomycetes</taxon>
        <taxon>Pseudonocardiales</taxon>
        <taxon>Pseudonocardiaceae</taxon>
        <taxon>Saccharopolyspora</taxon>
    </lineage>
</organism>
<dbReference type="Gene3D" id="1.20.1260.10">
    <property type="match status" value="1"/>
</dbReference>
<dbReference type="Proteomes" id="UP000198852">
    <property type="component" value="Unassembled WGS sequence"/>
</dbReference>
<name>A0A1I6PQU5_9PSEU</name>
<dbReference type="InterPro" id="IPR011882">
    <property type="entry name" value="PaaC"/>
</dbReference>
<dbReference type="EMBL" id="FOZX01000001">
    <property type="protein sequence ID" value="SFS42556.1"/>
    <property type="molecule type" value="Genomic_DNA"/>
</dbReference>
<dbReference type="GO" id="GO:0005829">
    <property type="term" value="C:cytosol"/>
    <property type="evidence" value="ECO:0007669"/>
    <property type="project" value="TreeGrafter"/>
</dbReference>
<accession>A0A1I6PQU5</accession>
<proteinExistence type="predicted"/>
<dbReference type="STRING" id="95161.SAMN05660874_01021"/>
<protein>
    <submittedName>
        <fullName evidence="1">Ring-1,2-phenylacetyl-CoA epoxidase subunit PaaC</fullName>
    </submittedName>
</protein>
<gene>
    <name evidence="1" type="ORF">SAMN05660874_01021</name>
</gene>
<dbReference type="PIRSF" id="PIRSF037834">
    <property type="entry name" value="PA_CoA_Oase3"/>
    <property type="match status" value="1"/>
</dbReference>
<dbReference type="AlphaFoldDB" id="A0A1I6PQU5"/>
<evidence type="ECO:0000313" key="1">
    <source>
        <dbReference type="EMBL" id="SFS42556.1"/>
    </source>
</evidence>
<dbReference type="PANTHER" id="PTHR30458">
    <property type="entry name" value="PHENYLACETIC ACID DEGRADATION PROTEIN PAA"/>
    <property type="match status" value="1"/>
</dbReference>
<dbReference type="InterPro" id="IPR007814">
    <property type="entry name" value="PaaA_PaaC"/>
</dbReference>
<dbReference type="InterPro" id="IPR052703">
    <property type="entry name" value="Aromatic_CoA_ox/epox"/>
</dbReference>
<dbReference type="Pfam" id="PF05138">
    <property type="entry name" value="PaaA_PaaC"/>
    <property type="match status" value="1"/>
</dbReference>
<dbReference type="NCBIfam" id="TIGR02158">
    <property type="entry name" value="PA_CoA_Oxy3"/>
    <property type="match status" value="1"/>
</dbReference>
<sequence>MREHADLAELALRLGDDALILGQRLCEWITRAPMIEEDLALSNIALDLLGHARVLLSLGGELDGSGRDEDDLAFGRTEREFRNALLVELPNGDFAVTIARQLVFAHHAVPFYERLAGCADAELAAFAARAAAEVAFHRRHATDWAVRLGLGTEESARRMQAGLERVWPYAAELVETDPVVERLVEAGLHPKPEEVREVWHDGVADVLARAGLTEPKPGWHATGGRSGVHTEGFGSLVAEMQSVRRQFPGGTW</sequence>
<keyword evidence="2" id="KW-1185">Reference proteome</keyword>
<dbReference type="SUPFAM" id="SSF47240">
    <property type="entry name" value="Ferritin-like"/>
    <property type="match status" value="1"/>
</dbReference>
<dbReference type="GO" id="GO:0010124">
    <property type="term" value="P:phenylacetate catabolic process"/>
    <property type="evidence" value="ECO:0007669"/>
    <property type="project" value="InterPro"/>
</dbReference>
<dbReference type="OrthoDB" id="9789947at2"/>
<evidence type="ECO:0000313" key="2">
    <source>
        <dbReference type="Proteomes" id="UP000198852"/>
    </source>
</evidence>
<dbReference type="InterPro" id="IPR012347">
    <property type="entry name" value="Ferritin-like"/>
</dbReference>